<comment type="caution">
    <text evidence="6">The sequence shown here is derived from an EMBL/GenBank/DDBJ whole genome shotgun (WGS) entry which is preliminary data.</text>
</comment>
<name>A0A9N8EZN1_9STRA</name>
<proteinExistence type="predicted"/>
<dbReference type="FunFam" id="3.80.10.10:FF:000095">
    <property type="entry name" value="LRR receptor-like serine/threonine-protein kinase GSO1"/>
    <property type="match status" value="1"/>
</dbReference>
<keyword evidence="1" id="KW-0433">Leucine-rich repeat</keyword>
<protein>
    <submittedName>
        <fullName evidence="6">Leucine rich repeat</fullName>
    </submittedName>
</protein>
<reference evidence="6" key="1">
    <citation type="submission" date="2020-06" db="EMBL/GenBank/DDBJ databases">
        <authorList>
            <consortium name="Plant Systems Biology data submission"/>
        </authorList>
    </citation>
    <scope>NUCLEOTIDE SEQUENCE</scope>
    <source>
        <strain evidence="6">D6</strain>
    </source>
</reference>
<accession>A0A9N8EZN1</accession>
<dbReference type="SUPFAM" id="SSF52047">
    <property type="entry name" value="RNI-like"/>
    <property type="match status" value="1"/>
</dbReference>
<feature type="compositionally biased region" description="Basic and acidic residues" evidence="4">
    <location>
        <begin position="1"/>
        <end position="15"/>
    </location>
</feature>
<keyword evidence="5" id="KW-0812">Transmembrane</keyword>
<dbReference type="InterPro" id="IPR001611">
    <property type="entry name" value="Leu-rich_rpt"/>
</dbReference>
<dbReference type="InterPro" id="IPR003591">
    <property type="entry name" value="Leu-rich_rpt_typical-subtyp"/>
</dbReference>
<dbReference type="SMART" id="SM00369">
    <property type="entry name" value="LRR_TYP"/>
    <property type="match status" value="10"/>
</dbReference>
<evidence type="ECO:0000256" key="3">
    <source>
        <dbReference type="ARBA" id="ARBA00023136"/>
    </source>
</evidence>
<organism evidence="6 7">
    <name type="scientific">Seminavis robusta</name>
    <dbReference type="NCBI Taxonomy" id="568900"/>
    <lineage>
        <taxon>Eukaryota</taxon>
        <taxon>Sar</taxon>
        <taxon>Stramenopiles</taxon>
        <taxon>Ochrophyta</taxon>
        <taxon>Bacillariophyta</taxon>
        <taxon>Bacillariophyceae</taxon>
        <taxon>Bacillariophycidae</taxon>
        <taxon>Naviculales</taxon>
        <taxon>Naviculaceae</taxon>
        <taxon>Seminavis</taxon>
    </lineage>
</organism>
<dbReference type="Pfam" id="PF00560">
    <property type="entry name" value="LRR_1"/>
    <property type="match status" value="7"/>
</dbReference>
<keyword evidence="5" id="KW-1133">Transmembrane helix</keyword>
<dbReference type="EMBL" id="CAICTM010002337">
    <property type="protein sequence ID" value="CAB9528864.1"/>
    <property type="molecule type" value="Genomic_DNA"/>
</dbReference>
<feature type="region of interest" description="Disordered" evidence="4">
    <location>
        <begin position="384"/>
        <end position="407"/>
    </location>
</feature>
<dbReference type="PANTHER" id="PTHR46662:SF104">
    <property type="entry name" value="GPI-ANCHORED ADHESIN-LIKE PROTEIN PGA55-RELATED"/>
    <property type="match status" value="1"/>
</dbReference>
<evidence type="ECO:0000256" key="1">
    <source>
        <dbReference type="ARBA" id="ARBA00022614"/>
    </source>
</evidence>
<dbReference type="Proteomes" id="UP001153069">
    <property type="component" value="Unassembled WGS sequence"/>
</dbReference>
<sequence length="1115" mass="120018">MNRPDKGGNQRHAEAELGDSSVAGSATREITTGQQRNSISNRSQRGRDLSQRRSEKKKGHQQQFVGASAATRVVGKAPSEPVLFSTQKSFQSRQQAFTDSRNVASVPGAVSSLVAPSTNRGLSKTRSKSPKPSNQQDNGAEPGAVPTISAPSTNRGLSKTRSKSPKPSNQRDHGAEPGAEPGAVPVQKISAPSTNRGLSKSKSKSSKCRPAPVSLVVNPPKFGLEASSSSHQGETLDLEVASLSTSNHHVPSPAGSSLWDGGIDTSAQHNKTDEEEAAASLPTDEELVLASYHAKGPDLQGLIEATPINDERSMSLLPQAEMVVMDNAAREKEASDNEKRRKERQCKIIGAIIVGICTLVIILSVVFGTRTKTVAMAVSTSAAPSISDMPSVSPSSMPSEASLSSRPDIKGLSESAAEAITKQGSPQQRAYEWTFGHPEFEEMPNWRRLQLFALGTFYYSFENWPDDYQWMDYSNTECSWTTDLDSPELGGSTSSWRPPGYSAGNFCSDKSNCCSPTRPNPFDSNCNDEGNFYYMKLRLSRWGAPPVHGTLPPEVFLLTGITIFDVRSAGIAGSIPSEIGMLSILTNLNLQTNQITGQIPSEIGFLTDLDDLNIGGNAISGSVPTSIGQTNLTRLLLEYNELSGSLPSELGLLSFLQRVDLAFNQITGPLPSELGSFTRITRLDARNNTISGLPTELGLMTDLLYLLLRDNAIAGTLPSEIGNLSNMMYLSLERNLITGAFPSTFNHSGARQFDLQGNRLTDIPTEIGNLGNDIYQLDLSKNMIATLPSEMFLLTSLSKLQLHGNQIKRLPKEIEQMTNLEPCGGGLLSLNENKLTSIPTEIASLANLWSWTMNSNAIASLPGVDWSSLSNLRTIQLSHNSLDSSIPSQLALLQQLMELDLSSNALIGSIPSEIGNLENSSSCWRVDPVFGGYESNCDVLLLLDLHNNSLTGSLSTEMGRLTGLAVMDISFNKISGPIPSELGQLLTTLMEYNSTLDEYVEQEAYMIQTLDLSNNQLSGWLPSELGLLTSLETLDLSFNGLTGSIPSELGNLNSSSSQILLLGNNFSGILPETLCPWYCMGHLCSMAGVSCSMTALLEVDCSSASLVDCSVCTCF</sequence>
<feature type="compositionally biased region" description="Polar residues" evidence="4">
    <location>
        <begin position="84"/>
        <end position="103"/>
    </location>
</feature>
<feature type="compositionally biased region" description="Polar residues" evidence="4">
    <location>
        <begin position="22"/>
        <end position="43"/>
    </location>
</feature>
<evidence type="ECO:0000256" key="2">
    <source>
        <dbReference type="ARBA" id="ARBA00022737"/>
    </source>
</evidence>
<keyword evidence="7" id="KW-1185">Reference proteome</keyword>
<evidence type="ECO:0000256" key="5">
    <source>
        <dbReference type="SAM" id="Phobius"/>
    </source>
</evidence>
<dbReference type="SUPFAM" id="SSF52058">
    <property type="entry name" value="L domain-like"/>
    <property type="match status" value="1"/>
</dbReference>
<dbReference type="OrthoDB" id="44077at2759"/>
<evidence type="ECO:0000313" key="7">
    <source>
        <dbReference type="Proteomes" id="UP001153069"/>
    </source>
</evidence>
<keyword evidence="3 5" id="KW-0472">Membrane</keyword>
<dbReference type="PRINTS" id="PR00019">
    <property type="entry name" value="LEURICHRPT"/>
</dbReference>
<evidence type="ECO:0000313" key="6">
    <source>
        <dbReference type="EMBL" id="CAB9528864.1"/>
    </source>
</evidence>
<dbReference type="InterPro" id="IPR032675">
    <property type="entry name" value="LRR_dom_sf"/>
</dbReference>
<dbReference type="PROSITE" id="PS51450">
    <property type="entry name" value="LRR"/>
    <property type="match status" value="1"/>
</dbReference>
<feature type="compositionally biased region" description="Low complexity" evidence="4">
    <location>
        <begin position="384"/>
        <end position="406"/>
    </location>
</feature>
<dbReference type="Gene3D" id="3.80.10.10">
    <property type="entry name" value="Ribonuclease Inhibitor"/>
    <property type="match status" value="5"/>
</dbReference>
<keyword evidence="2" id="KW-0677">Repeat</keyword>
<feature type="region of interest" description="Disordered" evidence="4">
    <location>
        <begin position="1"/>
        <end position="282"/>
    </location>
</feature>
<dbReference type="AlphaFoldDB" id="A0A9N8EZN1"/>
<feature type="compositionally biased region" description="Acidic residues" evidence="4">
    <location>
        <begin position="273"/>
        <end position="282"/>
    </location>
</feature>
<evidence type="ECO:0000256" key="4">
    <source>
        <dbReference type="SAM" id="MobiDB-lite"/>
    </source>
</evidence>
<feature type="transmembrane region" description="Helical" evidence="5">
    <location>
        <begin position="348"/>
        <end position="367"/>
    </location>
</feature>
<gene>
    <name evidence="6" type="ORF">SEMRO_2339_G323980.1</name>
</gene>
<dbReference type="PANTHER" id="PTHR46662">
    <property type="entry name" value="DI-GLUCOSE BINDING PROTEIN WITH LEUCINE-RICH REPEAT DOMAIN-CONTAINING PROTEIN"/>
    <property type="match status" value="1"/>
</dbReference>